<reference evidence="7 8" key="1">
    <citation type="submission" date="2018-05" db="EMBL/GenBank/DDBJ databases">
        <title>Genomic Encyclopedia of Type Strains, Phase IV (KMG-IV): sequencing the most valuable type-strain genomes for metagenomic binning, comparative biology and taxonomic classification.</title>
        <authorList>
            <person name="Goeker M."/>
        </authorList>
    </citation>
    <scope>NUCLEOTIDE SEQUENCE [LARGE SCALE GENOMIC DNA]</scope>
    <source>
        <strain evidence="7 8">DSM 6462</strain>
    </source>
</reference>
<dbReference type="Gene3D" id="3.40.50.2300">
    <property type="match status" value="2"/>
</dbReference>
<keyword evidence="3 5" id="KW-0732">Signal</keyword>
<dbReference type="InterPro" id="IPR000709">
    <property type="entry name" value="Leu_Ile_Val-bd"/>
</dbReference>
<evidence type="ECO:0000313" key="7">
    <source>
        <dbReference type="EMBL" id="PXW63121.1"/>
    </source>
</evidence>
<dbReference type="CDD" id="cd06349">
    <property type="entry name" value="PBP1_ABC_HAAT-like"/>
    <property type="match status" value="1"/>
</dbReference>
<dbReference type="RefSeq" id="WP_110373295.1">
    <property type="nucleotide sequence ID" value="NZ_JAHBRY010000002.1"/>
</dbReference>
<dbReference type="InterPro" id="IPR028081">
    <property type="entry name" value="Leu-bd"/>
</dbReference>
<gene>
    <name evidence="7" type="ORF">C7450_10236</name>
</gene>
<name>A0A2V3UEF7_9HYPH</name>
<evidence type="ECO:0000313" key="8">
    <source>
        <dbReference type="Proteomes" id="UP000248021"/>
    </source>
</evidence>
<keyword evidence="8" id="KW-1185">Reference proteome</keyword>
<dbReference type="PRINTS" id="PR00337">
    <property type="entry name" value="LEUILEVALBP"/>
</dbReference>
<dbReference type="PANTHER" id="PTHR30483">
    <property type="entry name" value="LEUCINE-SPECIFIC-BINDING PROTEIN"/>
    <property type="match status" value="1"/>
</dbReference>
<comment type="similarity">
    <text evidence="1">Belongs to the leucine-binding protein family.</text>
</comment>
<dbReference type="SUPFAM" id="SSF53822">
    <property type="entry name" value="Periplasmic binding protein-like I"/>
    <property type="match status" value="1"/>
</dbReference>
<evidence type="ECO:0000256" key="4">
    <source>
        <dbReference type="ARBA" id="ARBA00022970"/>
    </source>
</evidence>
<evidence type="ECO:0000256" key="3">
    <source>
        <dbReference type="ARBA" id="ARBA00022729"/>
    </source>
</evidence>
<dbReference type="InterPro" id="IPR051010">
    <property type="entry name" value="BCAA_transport"/>
</dbReference>
<feature type="domain" description="Leucine-binding protein" evidence="6">
    <location>
        <begin position="27"/>
        <end position="349"/>
    </location>
</feature>
<dbReference type="GO" id="GO:0006865">
    <property type="term" value="P:amino acid transport"/>
    <property type="evidence" value="ECO:0007669"/>
    <property type="project" value="UniProtKB-KW"/>
</dbReference>
<evidence type="ECO:0000256" key="5">
    <source>
        <dbReference type="SAM" id="SignalP"/>
    </source>
</evidence>
<proteinExistence type="inferred from homology"/>
<sequence length="373" mass="39554">MRGLGIVLAGTLAALIAGAPARAADPLVIGMFGPMTGERSALGLRFREAADMFVGEVNAKGGIGGRLLEVRIEDSRGVPREAANIAQKFAQDPAVLAVIGGQTSTESMAAGPILAEAHIAQVAPTAGHPDYVKISPYQFRTTPTHASMVQPHVDLLTKAMGMKKIAIVYFKDDWGMVTNTMVSKALKDAGAEVVLSEAMIPETRDFRPLITKILSAKPDGIFLVSHYAESALFMQQLRQADPKMKVAGTDTLNDPKFIELAGGAAEGVVMPTPFLAEAPEAAAFSKAYEAKFGKAPNYYSAFTYDAMLIVAKAIEALNAKGTPITREAIRDQIASAPPLQGVSGTLKYEGSGDLGPRQINYIVVKGNTYAPYK</sequence>
<dbReference type="EMBL" id="QJJK01000002">
    <property type="protein sequence ID" value="PXW63121.1"/>
    <property type="molecule type" value="Genomic_DNA"/>
</dbReference>
<dbReference type="OrthoDB" id="9786833at2"/>
<feature type="chain" id="PRO_5016009423" evidence="5">
    <location>
        <begin position="24"/>
        <end position="373"/>
    </location>
</feature>
<dbReference type="Proteomes" id="UP000248021">
    <property type="component" value="Unassembled WGS sequence"/>
</dbReference>
<evidence type="ECO:0000256" key="2">
    <source>
        <dbReference type="ARBA" id="ARBA00022448"/>
    </source>
</evidence>
<dbReference type="Pfam" id="PF13458">
    <property type="entry name" value="Peripla_BP_6"/>
    <property type="match status" value="1"/>
</dbReference>
<dbReference type="PANTHER" id="PTHR30483:SF6">
    <property type="entry name" value="PERIPLASMIC BINDING PROTEIN OF ABC TRANSPORTER FOR NATURAL AMINO ACIDS"/>
    <property type="match status" value="1"/>
</dbReference>
<keyword evidence="2" id="KW-0813">Transport</keyword>
<accession>A0A2V3UEF7</accession>
<comment type="caution">
    <text evidence="7">The sequence shown here is derived from an EMBL/GenBank/DDBJ whole genome shotgun (WGS) entry which is preliminary data.</text>
</comment>
<dbReference type="InterPro" id="IPR028082">
    <property type="entry name" value="Peripla_BP_I"/>
</dbReference>
<organism evidence="7 8">
    <name type="scientific">Chelatococcus asaccharovorans</name>
    <dbReference type="NCBI Taxonomy" id="28210"/>
    <lineage>
        <taxon>Bacteria</taxon>
        <taxon>Pseudomonadati</taxon>
        <taxon>Pseudomonadota</taxon>
        <taxon>Alphaproteobacteria</taxon>
        <taxon>Hyphomicrobiales</taxon>
        <taxon>Chelatococcaceae</taxon>
        <taxon>Chelatococcus</taxon>
    </lineage>
</organism>
<evidence type="ECO:0000256" key="1">
    <source>
        <dbReference type="ARBA" id="ARBA00010062"/>
    </source>
</evidence>
<dbReference type="AlphaFoldDB" id="A0A2V3UEF7"/>
<protein>
    <submittedName>
        <fullName evidence="7">Amino acid/amide ABC transporter substrate-binding protein (HAAT family)</fullName>
    </submittedName>
</protein>
<feature type="signal peptide" evidence="5">
    <location>
        <begin position="1"/>
        <end position="23"/>
    </location>
</feature>
<keyword evidence="4" id="KW-0029">Amino-acid transport</keyword>
<evidence type="ECO:0000259" key="6">
    <source>
        <dbReference type="Pfam" id="PF13458"/>
    </source>
</evidence>